<proteinExistence type="predicted"/>
<dbReference type="Proteomes" id="UP001139981">
    <property type="component" value="Unassembled WGS sequence"/>
</dbReference>
<sequence>MSAAPGPDQRARNSSNTGEDSMFAGQTPGPLPGPSARTGLSMSQTGPAGPCPGGRSSIEEVGDQPCSTDFLGCFGVANALEPPTPLRHFQYPNSGASSSALTMPTRPELSGVRHPIDEDPDERSYDADSDESSDGYSGNTHERTAEDWYEVPSEINSSTAQLGIGEERQEQMQPSQDVVSRSELDSTQLEYMERLVELSEELHVLHEKANTFSAELRVNRKELQATTEQLARIASVLQCSICLETLAQPHSLPCGHVFCEECLLQWLAQSRKCPSCRANVATRPAPAYTIKDVINIVDPQAAAAAAAPFDPASRTSRVTANPWARLFPVRPLASASAPVREPLPLFTSLNTGRLETVARNTGRDIELTLMNVLYLDILARLNHHLRYVMREQSPETPFNPRVITDQELAVASELLAMDRFRRGRLRDIVLLAISVANNPTIGLQDPDRRVGQQAFRNLNFESYSLLRATTERSVDHLIDVVNRSTLPGSANTPIRTTLLRPAPRLSPRPSRVQPREASPARTMRVTTNAAPLLVLGAGNQAPHQSRLRQPTRFARLTGSPAVTPPATTTTASSAAASGSSARNPIRISQIMGTSNNSHGRVPNIDSILYPNQDMRTRNRSLARDIYRLILVYRDRSANGLHVAAEGTNQPAGPIRRESGSIERSVSQSLRSGRTDEPETGSANAPRVPPRPNLSSESAIRELAADLDAGTRLHDLSDSGNLGVADMLLASLRQTQSNMAQERGALAGWIAADLDASLSLNLHDANARLFPGAPRQAHNNRAQERSAHIRARAPISEFDDMAVDLSELD</sequence>
<keyword evidence="2" id="KW-1185">Reference proteome</keyword>
<organism evidence="1 2">
    <name type="scientific">Coemansia aciculifera</name>
    <dbReference type="NCBI Taxonomy" id="417176"/>
    <lineage>
        <taxon>Eukaryota</taxon>
        <taxon>Fungi</taxon>
        <taxon>Fungi incertae sedis</taxon>
        <taxon>Zoopagomycota</taxon>
        <taxon>Kickxellomycotina</taxon>
        <taxon>Kickxellomycetes</taxon>
        <taxon>Kickxellales</taxon>
        <taxon>Kickxellaceae</taxon>
        <taxon>Coemansia</taxon>
    </lineage>
</organism>
<accession>A0ACC1M600</accession>
<comment type="caution">
    <text evidence="1">The sequence shown here is derived from an EMBL/GenBank/DDBJ whole genome shotgun (WGS) entry which is preliminary data.</text>
</comment>
<protein>
    <submittedName>
        <fullName evidence="1">E3 ubiquitin ligase</fullName>
    </submittedName>
</protein>
<reference evidence="1" key="1">
    <citation type="submission" date="2022-07" db="EMBL/GenBank/DDBJ databases">
        <title>Phylogenomic reconstructions and comparative analyses of Kickxellomycotina fungi.</title>
        <authorList>
            <person name="Reynolds N.K."/>
            <person name="Stajich J.E."/>
            <person name="Barry K."/>
            <person name="Grigoriev I.V."/>
            <person name="Crous P."/>
            <person name="Smith M.E."/>
        </authorList>
    </citation>
    <scope>NUCLEOTIDE SEQUENCE</scope>
    <source>
        <strain evidence="1">CBS 190363</strain>
    </source>
</reference>
<evidence type="ECO:0000313" key="1">
    <source>
        <dbReference type="EMBL" id="KAJ2897123.1"/>
    </source>
</evidence>
<name>A0ACC1M600_9FUNG</name>
<evidence type="ECO:0000313" key="2">
    <source>
        <dbReference type="Proteomes" id="UP001139981"/>
    </source>
</evidence>
<gene>
    <name evidence="1" type="primary">PSH1</name>
    <name evidence="1" type="ORF">IWW38_001823</name>
</gene>
<dbReference type="EMBL" id="JANBVB010000143">
    <property type="protein sequence ID" value="KAJ2897123.1"/>
    <property type="molecule type" value="Genomic_DNA"/>
</dbReference>